<sequence>MYSKYPLKLVSVNLLHEGCWTSYLSDRMEVIAHKTNGRIYRDLVLGDQRGFTVLKKLDVKTRIEEIRNVNYLEGNKVLVDMTLSYHNSIFSILNFHNILLLEPTIVHGNEMWNFLAYEYQVRDVVKELEGVAKIRDVSVEDYHYEKLTENELKTLTTALEMGYYNFPRGASLRDLSMRLKKPKNSVIHDLRSGERKIIRAMLEMLRGGHLREA</sequence>
<dbReference type="Pfam" id="PF04967">
    <property type="entry name" value="HTH_10"/>
    <property type="match status" value="1"/>
</dbReference>
<proteinExistence type="predicted"/>
<gene>
    <name evidence="2" type="ORF">GWK48_10835</name>
</gene>
<dbReference type="PANTHER" id="PTHR34236:SF1">
    <property type="entry name" value="DIMETHYL SULFOXIDE REDUCTASE TRANSCRIPTIONAL ACTIVATOR"/>
    <property type="match status" value="1"/>
</dbReference>
<evidence type="ECO:0000259" key="1">
    <source>
        <dbReference type="Pfam" id="PF04967"/>
    </source>
</evidence>
<dbReference type="RefSeq" id="WP_174632187.1">
    <property type="nucleotide sequence ID" value="NZ_CP049074.1"/>
</dbReference>
<feature type="domain" description="HTH bat-type" evidence="1">
    <location>
        <begin position="147"/>
        <end position="199"/>
    </location>
</feature>
<dbReference type="OrthoDB" id="27447at2157"/>
<dbReference type="InterPro" id="IPR007050">
    <property type="entry name" value="HTH_bacterioopsin"/>
</dbReference>
<keyword evidence="3" id="KW-1185">Reference proteome</keyword>
<name>A0A6N0NVQ1_9CREN</name>
<evidence type="ECO:0000313" key="2">
    <source>
        <dbReference type="EMBL" id="QKR00812.1"/>
    </source>
</evidence>
<dbReference type="PANTHER" id="PTHR34236">
    <property type="entry name" value="DIMETHYL SULFOXIDE REDUCTASE TRANSCRIPTIONAL ACTIVATOR"/>
    <property type="match status" value="1"/>
</dbReference>
<dbReference type="AlphaFoldDB" id="A0A6N0NVQ1"/>
<dbReference type="GeneID" id="55642444"/>
<reference evidence="2 3" key="1">
    <citation type="submission" date="2020-02" db="EMBL/GenBank/DDBJ databases">
        <title>Comparative genome analysis reveals the metabolism and evolution of the thermophilic archaeal genus Metallosphaera.</title>
        <authorList>
            <person name="Jiang C."/>
        </authorList>
    </citation>
    <scope>NUCLEOTIDE SEQUENCE [LARGE SCALE GENOMIC DNA]</scope>
    <source>
        <strain evidence="2 3">Ric-A</strain>
    </source>
</reference>
<dbReference type="Proteomes" id="UP000509301">
    <property type="component" value="Chromosome"/>
</dbReference>
<accession>A0A6N0NVQ1</accession>
<organism evidence="2 3">
    <name type="scientific">Metallosphaera tengchongensis</name>
    <dbReference type="NCBI Taxonomy" id="1532350"/>
    <lineage>
        <taxon>Archaea</taxon>
        <taxon>Thermoproteota</taxon>
        <taxon>Thermoprotei</taxon>
        <taxon>Sulfolobales</taxon>
        <taxon>Sulfolobaceae</taxon>
        <taxon>Metallosphaera</taxon>
    </lineage>
</organism>
<dbReference type="KEGG" id="mten:GWK48_10835"/>
<dbReference type="EMBL" id="CP049074">
    <property type="protein sequence ID" value="QKR00812.1"/>
    <property type="molecule type" value="Genomic_DNA"/>
</dbReference>
<protein>
    <submittedName>
        <fullName evidence="2">Bacterio-opsin activator</fullName>
    </submittedName>
</protein>
<evidence type="ECO:0000313" key="3">
    <source>
        <dbReference type="Proteomes" id="UP000509301"/>
    </source>
</evidence>